<dbReference type="Pfam" id="PF11939">
    <property type="entry name" value="NiFe-hyd_HybE"/>
    <property type="match status" value="1"/>
</dbReference>
<comment type="caution">
    <text evidence="1">The sequence shown here is derived from an EMBL/GenBank/DDBJ whole genome shotgun (WGS) entry which is preliminary data.</text>
</comment>
<accession>A0A9D1IIL2</accession>
<reference evidence="1" key="1">
    <citation type="submission" date="2020-10" db="EMBL/GenBank/DDBJ databases">
        <authorList>
            <person name="Gilroy R."/>
        </authorList>
    </citation>
    <scope>NUCLEOTIDE SEQUENCE</scope>
    <source>
        <strain evidence="1">7463</strain>
    </source>
</reference>
<evidence type="ECO:0000313" key="1">
    <source>
        <dbReference type="EMBL" id="HIU37341.1"/>
    </source>
</evidence>
<dbReference type="EMBL" id="DVMY01000062">
    <property type="protein sequence ID" value="HIU37341.1"/>
    <property type="molecule type" value="Genomic_DNA"/>
</dbReference>
<dbReference type="NCBIfam" id="TIGR03993">
    <property type="entry name" value="hydrog_HybE"/>
    <property type="match status" value="1"/>
</dbReference>
<dbReference type="AlphaFoldDB" id="A0A9D1IIL2"/>
<dbReference type="Gene3D" id="3.30.1460.40">
    <property type="entry name" value="[NiFe]-hydrogenase assembly chaperone, HybE"/>
    <property type="match status" value="1"/>
</dbReference>
<dbReference type="InterPro" id="IPR038530">
    <property type="entry name" value="NiFe-hyd_HybE_sf"/>
</dbReference>
<protein>
    <submittedName>
        <fullName evidence="1">[NiFe]-hydrogenase assembly chaperone HybE</fullName>
    </submittedName>
</protein>
<evidence type="ECO:0000313" key="2">
    <source>
        <dbReference type="Proteomes" id="UP000824083"/>
    </source>
</evidence>
<proteinExistence type="predicted"/>
<dbReference type="Proteomes" id="UP000824083">
    <property type="component" value="Unassembled WGS sequence"/>
</dbReference>
<gene>
    <name evidence="1" type="primary">hybE</name>
    <name evidence="1" type="ORF">IAC56_03600</name>
</gene>
<organism evidence="1 2">
    <name type="scientific">Candidatus Aphodousia faecigallinarum</name>
    <dbReference type="NCBI Taxonomy" id="2840677"/>
    <lineage>
        <taxon>Bacteria</taxon>
        <taxon>Pseudomonadati</taxon>
        <taxon>Pseudomonadota</taxon>
        <taxon>Betaproteobacteria</taxon>
        <taxon>Burkholderiales</taxon>
        <taxon>Sutterellaceae</taxon>
        <taxon>Sutterellaceae incertae sedis</taxon>
        <taxon>Candidatus Aphodousia</taxon>
    </lineage>
</organism>
<reference evidence="1" key="2">
    <citation type="journal article" date="2021" name="PeerJ">
        <title>Extensive microbial diversity within the chicken gut microbiome revealed by metagenomics and culture.</title>
        <authorList>
            <person name="Gilroy R."/>
            <person name="Ravi A."/>
            <person name="Getino M."/>
            <person name="Pursley I."/>
            <person name="Horton D.L."/>
            <person name="Alikhan N.F."/>
            <person name="Baker D."/>
            <person name="Gharbi K."/>
            <person name="Hall N."/>
            <person name="Watson M."/>
            <person name="Adriaenssens E.M."/>
            <person name="Foster-Nyarko E."/>
            <person name="Jarju S."/>
            <person name="Secka A."/>
            <person name="Antonio M."/>
            <person name="Oren A."/>
            <person name="Chaudhuri R.R."/>
            <person name="La Ragione R."/>
            <person name="Hildebrand F."/>
            <person name="Pallen M.J."/>
        </authorList>
    </citation>
    <scope>NUCLEOTIDE SEQUENCE</scope>
    <source>
        <strain evidence="1">7463</strain>
    </source>
</reference>
<name>A0A9D1IIL2_9BURK</name>
<sequence>MININRCPASDFEAEFRLIFNNHMKGLPICHNGLHVRAIGFQNFKKHWIGAIVTPWSILVVLAQGNRSNWPEIQVGKILSMTLPAGAFSFLGMASDRLGKFLSCSLMSPVDPLFNQRSAEAFAARALMLMLTPESDCSHTTHSTGSAIPENLSRRDFFTTFNKEKIANDKA</sequence>
<dbReference type="InterPro" id="IPR023994">
    <property type="entry name" value="NiFe-hyd_HybE"/>
</dbReference>